<proteinExistence type="predicted"/>
<accession>A0A251Y4F1</accession>
<dbReference type="Gene3D" id="2.60.40.2880">
    <property type="entry name" value="MmpS1-5, C-terminal soluble domain"/>
    <property type="match status" value="1"/>
</dbReference>
<evidence type="ECO:0000313" key="2">
    <source>
        <dbReference type="EMBL" id="OUE19150.1"/>
    </source>
</evidence>
<dbReference type="EMBL" id="MDJY01000060">
    <property type="protein sequence ID" value="OUE19150.1"/>
    <property type="molecule type" value="Genomic_DNA"/>
</dbReference>
<organism evidence="2 3">
    <name type="scientific">Clavibacter michiganensis</name>
    <dbReference type="NCBI Taxonomy" id="28447"/>
    <lineage>
        <taxon>Bacteria</taxon>
        <taxon>Bacillati</taxon>
        <taxon>Actinomycetota</taxon>
        <taxon>Actinomycetes</taxon>
        <taxon>Micrococcales</taxon>
        <taxon>Microbacteriaceae</taxon>
        <taxon>Clavibacter</taxon>
    </lineage>
</organism>
<dbReference type="InterPro" id="IPR038468">
    <property type="entry name" value="MmpS_C"/>
</dbReference>
<evidence type="ECO:0000256" key="1">
    <source>
        <dbReference type="SAM" id="Phobius"/>
    </source>
</evidence>
<evidence type="ECO:0000313" key="3">
    <source>
        <dbReference type="Proteomes" id="UP000195011"/>
    </source>
</evidence>
<keyword evidence="1" id="KW-1133">Transmembrane helix</keyword>
<keyword evidence="1" id="KW-0472">Membrane</keyword>
<dbReference type="Proteomes" id="UP000195011">
    <property type="component" value="Unassembled WGS sequence"/>
</dbReference>
<keyword evidence="1" id="KW-0812">Transmembrane</keyword>
<feature type="transmembrane region" description="Helical" evidence="1">
    <location>
        <begin position="21"/>
        <end position="40"/>
    </location>
</feature>
<sequence length="236" mass="23795">MTFRYAPEPEPTAPRERKTSNGVGVAAVVVGVVSLVGAVIPILNYVSGFLAVVGVVLAIIGLVLRDRPRGSAVVGLIVSVAAVILSIVLAIVYTVGIASLIGGAVEEAREQARTAEPVDPATPEPGATEGITVDYELSGSVPSAIATWSSVTTDDIDYESATAQGLPFTRGTVLPDDVTPQDGGLTLSGMADAAGGDLTCRISVGGVIVEERTASGPQASVVCLADVDEIRAAAAG</sequence>
<gene>
    <name evidence="2" type="ORF">BFL36_14000</name>
</gene>
<evidence type="ECO:0008006" key="4">
    <source>
        <dbReference type="Google" id="ProtNLM"/>
    </source>
</evidence>
<dbReference type="RefSeq" id="WP_086518490.1">
    <property type="nucleotide sequence ID" value="NZ_MDJY01000060.1"/>
</dbReference>
<name>A0A251Y4F1_9MICO</name>
<feature type="transmembrane region" description="Helical" evidence="1">
    <location>
        <begin position="76"/>
        <end position="101"/>
    </location>
</feature>
<dbReference type="AlphaFoldDB" id="A0A251Y4F1"/>
<feature type="transmembrane region" description="Helical" evidence="1">
    <location>
        <begin position="46"/>
        <end position="64"/>
    </location>
</feature>
<comment type="caution">
    <text evidence="2">The sequence shown here is derived from an EMBL/GenBank/DDBJ whole genome shotgun (WGS) entry which is preliminary data.</text>
</comment>
<reference evidence="2 3" key="1">
    <citation type="submission" date="2016-08" db="EMBL/GenBank/DDBJ databases">
        <title>Genome sequence of Clavibacter michiganensis spp strain CFBP8017.</title>
        <authorList>
            <person name="Thapa S.P."/>
            <person name="Coaker G."/>
            <person name="Jacques M.-A."/>
        </authorList>
    </citation>
    <scope>NUCLEOTIDE SEQUENCE [LARGE SCALE GENOMIC DNA]</scope>
    <source>
        <strain evidence="2">CFBP8017</strain>
    </source>
</reference>
<protein>
    <recommendedName>
        <fullName evidence="4">DUF4190 domain-containing protein</fullName>
    </recommendedName>
</protein>